<comment type="caution">
    <text evidence="6">The sequence shown here is derived from an EMBL/GenBank/DDBJ whole genome shotgun (WGS) entry which is preliminary data.</text>
</comment>
<evidence type="ECO:0000256" key="2">
    <source>
        <dbReference type="ARBA" id="ARBA00022670"/>
    </source>
</evidence>
<sequence>YCRRIQEQIPIPLKNNCSFFDCLFFNEYAKAKEIPHIDRIIKKEKLFSKRYIFVPVVQSSHWFLLILCHFGNKKLRCILLLDSLGYGNKSYVEPSIRSRFVSQFYERKRPKETPQDLKSIPILCPKVPKQRGATECGIYVLFYIHLFLKMAPDVFKTESFPYFMTPNWFTTPDINNFAREI</sequence>
<dbReference type="OrthoDB" id="1939479at2759"/>
<feature type="domain" description="Ubiquitin-like protease family profile" evidence="5">
    <location>
        <begin position="1"/>
        <end position="147"/>
    </location>
</feature>
<evidence type="ECO:0000259" key="5">
    <source>
        <dbReference type="PROSITE" id="PS50600"/>
    </source>
</evidence>
<organism evidence="6 7">
    <name type="scientific">Genlisea aurea</name>
    <dbReference type="NCBI Taxonomy" id="192259"/>
    <lineage>
        <taxon>Eukaryota</taxon>
        <taxon>Viridiplantae</taxon>
        <taxon>Streptophyta</taxon>
        <taxon>Embryophyta</taxon>
        <taxon>Tracheophyta</taxon>
        <taxon>Spermatophyta</taxon>
        <taxon>Magnoliopsida</taxon>
        <taxon>eudicotyledons</taxon>
        <taxon>Gunneridae</taxon>
        <taxon>Pentapetalae</taxon>
        <taxon>asterids</taxon>
        <taxon>lamiids</taxon>
        <taxon>Lamiales</taxon>
        <taxon>Lentibulariaceae</taxon>
        <taxon>Genlisea</taxon>
    </lineage>
</organism>
<dbReference type="Proteomes" id="UP000015453">
    <property type="component" value="Unassembled WGS sequence"/>
</dbReference>
<evidence type="ECO:0000313" key="7">
    <source>
        <dbReference type="Proteomes" id="UP000015453"/>
    </source>
</evidence>
<evidence type="ECO:0000256" key="1">
    <source>
        <dbReference type="ARBA" id="ARBA00005234"/>
    </source>
</evidence>
<feature type="non-terminal residue" evidence="6">
    <location>
        <position position="1"/>
    </location>
</feature>
<accession>S8DCL7</accession>
<evidence type="ECO:0000256" key="4">
    <source>
        <dbReference type="ARBA" id="ARBA00022807"/>
    </source>
</evidence>
<protein>
    <recommendedName>
        <fullName evidence="5">Ubiquitin-like protease family profile domain-containing protein</fullName>
    </recommendedName>
</protein>
<dbReference type="InterPro" id="IPR038765">
    <property type="entry name" value="Papain-like_cys_pep_sf"/>
</dbReference>
<dbReference type="AlphaFoldDB" id="S8DCL7"/>
<keyword evidence="3" id="KW-0378">Hydrolase</keyword>
<dbReference type="Gene3D" id="3.40.395.10">
    <property type="entry name" value="Adenoviral Proteinase, Chain A"/>
    <property type="match status" value="1"/>
</dbReference>
<reference evidence="6 7" key="1">
    <citation type="journal article" date="2013" name="BMC Genomics">
        <title>The miniature genome of a carnivorous plant Genlisea aurea contains a low number of genes and short non-coding sequences.</title>
        <authorList>
            <person name="Leushkin E.V."/>
            <person name="Sutormin R.A."/>
            <person name="Nabieva E.R."/>
            <person name="Penin A.A."/>
            <person name="Kondrashov A.S."/>
            <person name="Logacheva M.D."/>
        </authorList>
    </citation>
    <scope>NUCLEOTIDE SEQUENCE [LARGE SCALE GENOMIC DNA]</scope>
</reference>
<keyword evidence="4" id="KW-0788">Thiol protease</keyword>
<dbReference type="GO" id="GO:0016926">
    <property type="term" value="P:protein desumoylation"/>
    <property type="evidence" value="ECO:0007669"/>
    <property type="project" value="UniProtKB-ARBA"/>
</dbReference>
<dbReference type="PROSITE" id="PS50600">
    <property type="entry name" value="ULP_PROTEASE"/>
    <property type="match status" value="1"/>
</dbReference>
<evidence type="ECO:0000256" key="3">
    <source>
        <dbReference type="ARBA" id="ARBA00022801"/>
    </source>
</evidence>
<keyword evidence="2" id="KW-0645">Protease</keyword>
<dbReference type="PANTHER" id="PTHR46915">
    <property type="entry name" value="UBIQUITIN-LIKE PROTEASE 4-RELATED"/>
    <property type="match status" value="1"/>
</dbReference>
<evidence type="ECO:0000313" key="6">
    <source>
        <dbReference type="EMBL" id="EPS60553.1"/>
    </source>
</evidence>
<dbReference type="GO" id="GO:0008234">
    <property type="term" value="F:cysteine-type peptidase activity"/>
    <property type="evidence" value="ECO:0007669"/>
    <property type="project" value="UniProtKB-KW"/>
</dbReference>
<gene>
    <name evidence="6" type="ORF">M569_14251</name>
</gene>
<comment type="similarity">
    <text evidence="1">Belongs to the peptidase C48 family.</text>
</comment>
<feature type="non-terminal residue" evidence="6">
    <location>
        <position position="181"/>
    </location>
</feature>
<keyword evidence="7" id="KW-1185">Reference proteome</keyword>
<dbReference type="Pfam" id="PF02902">
    <property type="entry name" value="Peptidase_C48"/>
    <property type="match status" value="1"/>
</dbReference>
<proteinExistence type="inferred from homology"/>
<dbReference type="PANTHER" id="PTHR46915:SF6">
    <property type="entry name" value="CYSTEINE PROTEINASES SUPERFAMILY PROTEIN"/>
    <property type="match status" value="1"/>
</dbReference>
<name>S8DCL7_9LAMI</name>
<dbReference type="InterPro" id="IPR003653">
    <property type="entry name" value="Peptidase_C48_C"/>
</dbReference>
<dbReference type="GO" id="GO:0006508">
    <property type="term" value="P:proteolysis"/>
    <property type="evidence" value="ECO:0007669"/>
    <property type="project" value="UniProtKB-KW"/>
</dbReference>
<dbReference type="EMBL" id="AUSU01007479">
    <property type="protein sequence ID" value="EPS60553.1"/>
    <property type="molecule type" value="Genomic_DNA"/>
</dbReference>
<dbReference type="SUPFAM" id="SSF54001">
    <property type="entry name" value="Cysteine proteinases"/>
    <property type="match status" value="1"/>
</dbReference>